<feature type="region of interest" description="Disordered" evidence="2">
    <location>
        <begin position="233"/>
        <end position="264"/>
    </location>
</feature>
<keyword evidence="1" id="KW-0175">Coiled coil</keyword>
<feature type="compositionally biased region" description="Basic and acidic residues" evidence="2">
    <location>
        <begin position="524"/>
        <end position="533"/>
    </location>
</feature>
<feature type="coiled-coil region" evidence="1">
    <location>
        <begin position="668"/>
        <end position="695"/>
    </location>
</feature>
<dbReference type="EMBL" id="MU167221">
    <property type="protein sequence ID" value="KAG0150232.1"/>
    <property type="molecule type" value="Genomic_DNA"/>
</dbReference>
<dbReference type="AlphaFoldDB" id="A0A9P6TFB4"/>
<feature type="region of interest" description="Disordered" evidence="2">
    <location>
        <begin position="320"/>
        <end position="534"/>
    </location>
</feature>
<sequence>MEISKVISISLDRLRAFERVRSRQPLIYDSHQSRVKTENERSFGDGQLFTITTTHLKLPVPPELNFLAEVRADEIPRIKISTLEASAGRKCQVEITVRRNGGQEKKRAGSSLFKQPSSSRQAKRPRHNLAAKSSPVTIDLTRPKVVFVDETSQERLDRLSHRARFPTSEVIVISSDEESGDKNHGPVTKEWIVHLLFTPELGSAKTMKDVCFTENPVQSFFELLALVGPSGSREVVPQTITPPPSTPPLSSTGFLDYEQGSSDQRDAETLSGLLPDPSNRLFLDSIFEGSLTQDLLVSHTQPDLRDDLVVPQLSEKEIPVVESQSSIQPTKVKKSRLGTYHDHKSNDDIIVPQSTDFFQHAKDTVDRSTTQETERSRSPSASPSGIPDGPEQAPGAPRPILNLSQLNIKSPGPTQTSQNSSTERPSLQPKQKIAEIRRPVGLTLHEIEDLDDGSYYPEDGSEREQSADMDINDNVLAELDGEETGESTSSSSDEKKAESPESEAFFTENEIESHSPRKSRTKSQKFESKRERANSASTIDLETFSLENLSHHERKMFVRRMEDKIMVLNRTNQQLKQEKEKLKINLKNSEKQAKSTNRKFKQEQERLINLTEQLEHDLRSEWDQIQLKLMTKSESLVVNLECKEKMISELQHEKLLLLNRESLYKTTSKDQASKIKRLQKEIQDIQTKINSADKILFEKNRENFELQEKVRLLEGEPCE</sequence>
<comment type="caution">
    <text evidence="3">The sequence shown here is derived from an EMBL/GenBank/DDBJ whole genome shotgun (WGS) entry which is preliminary data.</text>
</comment>
<dbReference type="Proteomes" id="UP000886653">
    <property type="component" value="Unassembled WGS sequence"/>
</dbReference>
<evidence type="ECO:0000256" key="1">
    <source>
        <dbReference type="SAM" id="Coils"/>
    </source>
</evidence>
<evidence type="ECO:0000313" key="4">
    <source>
        <dbReference type="Proteomes" id="UP000886653"/>
    </source>
</evidence>
<feature type="region of interest" description="Disordered" evidence="2">
    <location>
        <begin position="98"/>
        <end position="132"/>
    </location>
</feature>
<feature type="coiled-coil region" evidence="1">
    <location>
        <begin position="558"/>
        <end position="617"/>
    </location>
</feature>
<name>A0A9P6TFB4_9BASI</name>
<feature type="compositionally biased region" description="Polar residues" evidence="2">
    <location>
        <begin position="402"/>
        <end position="429"/>
    </location>
</feature>
<accession>A0A9P6TFB4</accession>
<evidence type="ECO:0000256" key="2">
    <source>
        <dbReference type="SAM" id="MobiDB-lite"/>
    </source>
</evidence>
<proteinExistence type="predicted"/>
<evidence type="ECO:0000313" key="3">
    <source>
        <dbReference type="EMBL" id="KAG0150232.1"/>
    </source>
</evidence>
<reference evidence="3" key="1">
    <citation type="submission" date="2013-11" db="EMBL/GenBank/DDBJ databases">
        <title>Genome sequence of the fusiform rust pathogen reveals effectors for host alternation and coevolution with pine.</title>
        <authorList>
            <consortium name="DOE Joint Genome Institute"/>
            <person name="Smith K."/>
            <person name="Pendleton A."/>
            <person name="Kubisiak T."/>
            <person name="Anderson C."/>
            <person name="Salamov A."/>
            <person name="Aerts A."/>
            <person name="Riley R."/>
            <person name="Clum A."/>
            <person name="Lindquist E."/>
            <person name="Ence D."/>
            <person name="Campbell M."/>
            <person name="Kronenberg Z."/>
            <person name="Feau N."/>
            <person name="Dhillon B."/>
            <person name="Hamelin R."/>
            <person name="Burleigh J."/>
            <person name="Smith J."/>
            <person name="Yandell M."/>
            <person name="Nelson C."/>
            <person name="Grigoriev I."/>
            <person name="Davis J."/>
        </authorList>
    </citation>
    <scope>NUCLEOTIDE SEQUENCE</scope>
    <source>
        <strain evidence="3">G11</strain>
    </source>
</reference>
<organism evidence="3 4">
    <name type="scientific">Cronartium quercuum f. sp. fusiforme G11</name>
    <dbReference type="NCBI Taxonomy" id="708437"/>
    <lineage>
        <taxon>Eukaryota</taxon>
        <taxon>Fungi</taxon>
        <taxon>Dikarya</taxon>
        <taxon>Basidiomycota</taxon>
        <taxon>Pucciniomycotina</taxon>
        <taxon>Pucciniomycetes</taxon>
        <taxon>Pucciniales</taxon>
        <taxon>Coleosporiaceae</taxon>
        <taxon>Cronartium</taxon>
    </lineage>
</organism>
<protein>
    <submittedName>
        <fullName evidence="3">Uncharacterized protein</fullName>
    </submittedName>
</protein>
<keyword evidence="4" id="KW-1185">Reference proteome</keyword>
<gene>
    <name evidence="3" type="ORF">CROQUDRAFT_668723</name>
</gene>